<gene>
    <name evidence="2" type="ORF">ACFSSA_14645</name>
</gene>
<dbReference type="RefSeq" id="WP_386821319.1">
    <property type="nucleotide sequence ID" value="NZ_JBHUIT010000034.1"/>
</dbReference>
<sequence>MNWIKNNPFVAILSGITLVLCAMLLFVASRGAAKYEAAQEGFEEAYQNVSKSESIPLYPKAENRDAKRKALEDHRVAIEGLSKLFDKFRPEKIENISTQDFTVRLKEANTEVSQAFEDAGCELPDGFFLGFESYRDQLAKSDATGVLNYQLEGVKHALLDLAAARPSQLIKVYREAIPEENGGQPQIGPNDVTRNFGFEFSFKGSEAAARKFISSLGDTDPYYYIVRSLKIVNENDAPPRVSDAKFETAKTAETPESNVDDTFGGFVVPGSEEPVEETPAAAPEPAAPAADSSRILAQVLGGEEVIVFVRFDLTMFLPSKELPKP</sequence>
<evidence type="ECO:0000313" key="2">
    <source>
        <dbReference type="EMBL" id="MFD2257917.1"/>
    </source>
</evidence>
<organism evidence="2 3">
    <name type="scientific">Luteolibacter algae</name>
    <dbReference type="NCBI Taxonomy" id="454151"/>
    <lineage>
        <taxon>Bacteria</taxon>
        <taxon>Pseudomonadati</taxon>
        <taxon>Verrucomicrobiota</taxon>
        <taxon>Verrucomicrobiia</taxon>
        <taxon>Verrucomicrobiales</taxon>
        <taxon>Verrucomicrobiaceae</taxon>
        <taxon>Luteolibacter</taxon>
    </lineage>
</organism>
<keyword evidence="3" id="KW-1185">Reference proteome</keyword>
<reference evidence="3" key="1">
    <citation type="journal article" date="2019" name="Int. J. Syst. Evol. Microbiol.">
        <title>The Global Catalogue of Microorganisms (GCM) 10K type strain sequencing project: providing services to taxonomists for standard genome sequencing and annotation.</title>
        <authorList>
            <consortium name="The Broad Institute Genomics Platform"/>
            <consortium name="The Broad Institute Genome Sequencing Center for Infectious Disease"/>
            <person name="Wu L."/>
            <person name="Ma J."/>
        </authorList>
    </citation>
    <scope>NUCLEOTIDE SEQUENCE [LARGE SCALE GENOMIC DNA]</scope>
    <source>
        <strain evidence="3">CGMCC 4.7106</strain>
    </source>
</reference>
<dbReference type="NCBIfam" id="NF038287">
    <property type="entry name" value="Amuc_1100_fam"/>
    <property type="match status" value="1"/>
</dbReference>
<protein>
    <submittedName>
        <fullName evidence="2">Amuc_1100 family pilus-like protein</fullName>
    </submittedName>
</protein>
<comment type="caution">
    <text evidence="2">The sequence shown here is derived from an EMBL/GenBank/DDBJ whole genome shotgun (WGS) entry which is preliminary data.</text>
</comment>
<feature type="compositionally biased region" description="Low complexity" evidence="1">
    <location>
        <begin position="277"/>
        <end position="288"/>
    </location>
</feature>
<proteinExistence type="predicted"/>
<dbReference type="EMBL" id="JBHUIT010000034">
    <property type="protein sequence ID" value="MFD2257917.1"/>
    <property type="molecule type" value="Genomic_DNA"/>
</dbReference>
<evidence type="ECO:0000256" key="1">
    <source>
        <dbReference type="SAM" id="MobiDB-lite"/>
    </source>
</evidence>
<name>A0ABW5DA18_9BACT</name>
<dbReference type="Proteomes" id="UP001597375">
    <property type="component" value="Unassembled WGS sequence"/>
</dbReference>
<evidence type="ECO:0000313" key="3">
    <source>
        <dbReference type="Proteomes" id="UP001597375"/>
    </source>
</evidence>
<dbReference type="InterPro" id="IPR048049">
    <property type="entry name" value="Amuc_1100-like"/>
</dbReference>
<accession>A0ABW5DA18</accession>
<feature type="region of interest" description="Disordered" evidence="1">
    <location>
        <begin position="268"/>
        <end position="288"/>
    </location>
</feature>